<evidence type="ECO:0000256" key="2">
    <source>
        <dbReference type="ARBA" id="ARBA00023002"/>
    </source>
</evidence>
<comment type="similarity">
    <text evidence="1">Belongs to the short-chain dehydrogenases/reductases (SDR) family.</text>
</comment>
<dbReference type="InterPro" id="IPR036291">
    <property type="entry name" value="NAD(P)-bd_dom_sf"/>
</dbReference>
<name>A0A2Z4ACF0_9BACT</name>
<sequence>MLRERKSSDLKGKIALVTGAGGERGIGRAIALRFAEEGADVAVNDLNLDPRGDWGGLAKVAKEIEERGQRSQAITADVSKSDQVENMVRYVIKSFGKIDILVNNAGAPAGPDRVPVVELEESVFDLVYQVNVKGTFLCSRLIARNMIERGEGGKILNIASTAGFQGYARYAAYCSSKSAVVGFTKSLARELAPSNIHVNAICPGMIDTERLYGIASGLKPDNMSTEEYRERMIDSSVEMSPLGRIGRPEDVASVAAFLASSEGDYMIGQSISVSGGALMR</sequence>
<dbReference type="PANTHER" id="PTHR42760">
    <property type="entry name" value="SHORT-CHAIN DEHYDROGENASES/REDUCTASES FAMILY MEMBER"/>
    <property type="match status" value="1"/>
</dbReference>
<dbReference type="AlphaFoldDB" id="A0A2Z4ACF0"/>
<evidence type="ECO:0000313" key="4">
    <source>
        <dbReference type="Proteomes" id="UP000247465"/>
    </source>
</evidence>
<dbReference type="GO" id="GO:0006633">
    <property type="term" value="P:fatty acid biosynthetic process"/>
    <property type="evidence" value="ECO:0007669"/>
    <property type="project" value="TreeGrafter"/>
</dbReference>
<dbReference type="PROSITE" id="PS00061">
    <property type="entry name" value="ADH_SHORT"/>
    <property type="match status" value="1"/>
</dbReference>
<organism evidence="3 4">
    <name type="scientific">Candidatus Moanibacter tarae</name>
    <dbReference type="NCBI Taxonomy" id="2200854"/>
    <lineage>
        <taxon>Bacteria</taxon>
        <taxon>Pseudomonadati</taxon>
        <taxon>Verrucomicrobiota</taxon>
        <taxon>Opitutia</taxon>
        <taxon>Puniceicoccales</taxon>
        <taxon>Puniceicoccales incertae sedis</taxon>
        <taxon>Candidatus Moanibacter</taxon>
    </lineage>
</organism>
<protein>
    <submittedName>
        <fullName evidence="3">Sorbitol dehydrogenase</fullName>
        <ecNumber evidence="3">1.1.1.14</ecNumber>
    </submittedName>
</protein>
<dbReference type="Proteomes" id="UP000247465">
    <property type="component" value="Chromosome"/>
</dbReference>
<dbReference type="NCBIfam" id="NF005559">
    <property type="entry name" value="PRK07231.1"/>
    <property type="match status" value="1"/>
</dbReference>
<reference evidence="3 4" key="1">
    <citation type="submission" date="2018-06" db="EMBL/GenBank/DDBJ databases">
        <title>Draft Genome Sequence of a Novel Marine Bacterium Related to the Verrucomicrobia.</title>
        <authorList>
            <person name="Vosseberg J."/>
            <person name="Martijn J."/>
            <person name="Ettema T.J.G."/>
        </authorList>
    </citation>
    <scope>NUCLEOTIDE SEQUENCE [LARGE SCALE GENOMIC DNA]</scope>
    <source>
        <strain evidence="3">TARA_B100001123</strain>
    </source>
</reference>
<dbReference type="InterPro" id="IPR002347">
    <property type="entry name" value="SDR_fam"/>
</dbReference>
<evidence type="ECO:0000313" key="3">
    <source>
        <dbReference type="EMBL" id="AWT59779.1"/>
    </source>
</evidence>
<evidence type="ECO:0000256" key="1">
    <source>
        <dbReference type="ARBA" id="ARBA00006484"/>
    </source>
</evidence>
<dbReference type="PANTHER" id="PTHR42760:SF133">
    <property type="entry name" value="3-OXOACYL-[ACYL-CARRIER-PROTEIN] REDUCTASE"/>
    <property type="match status" value="1"/>
</dbReference>
<dbReference type="Pfam" id="PF13561">
    <property type="entry name" value="adh_short_C2"/>
    <property type="match status" value="1"/>
</dbReference>
<proteinExistence type="inferred from homology"/>
<dbReference type="PRINTS" id="PR00081">
    <property type="entry name" value="GDHRDH"/>
</dbReference>
<dbReference type="InterPro" id="IPR020904">
    <property type="entry name" value="Sc_DH/Rdtase_CS"/>
</dbReference>
<dbReference type="CDD" id="cd05233">
    <property type="entry name" value="SDR_c"/>
    <property type="match status" value="1"/>
</dbReference>
<dbReference type="EC" id="1.1.1.14" evidence="3"/>
<dbReference type="EMBL" id="CP029803">
    <property type="protein sequence ID" value="AWT59779.1"/>
    <property type="molecule type" value="Genomic_DNA"/>
</dbReference>
<dbReference type="Gene3D" id="3.40.50.720">
    <property type="entry name" value="NAD(P)-binding Rossmann-like Domain"/>
    <property type="match status" value="1"/>
</dbReference>
<dbReference type="GO" id="GO:0048038">
    <property type="term" value="F:quinone binding"/>
    <property type="evidence" value="ECO:0007669"/>
    <property type="project" value="TreeGrafter"/>
</dbReference>
<gene>
    <name evidence="3" type="primary">polS_2</name>
    <name evidence="3" type="ORF">DF168_00974</name>
</gene>
<accession>A0A2Z4ACF0</accession>
<dbReference type="KEGG" id="mtar:DF168_00974"/>
<dbReference type="GO" id="GO:0003939">
    <property type="term" value="F:L-iditol 2-dehydrogenase (NAD+) activity"/>
    <property type="evidence" value="ECO:0007669"/>
    <property type="project" value="UniProtKB-EC"/>
</dbReference>
<dbReference type="FunFam" id="3.40.50.720:FF:000084">
    <property type="entry name" value="Short-chain dehydrogenase reductase"/>
    <property type="match status" value="1"/>
</dbReference>
<dbReference type="SUPFAM" id="SSF51735">
    <property type="entry name" value="NAD(P)-binding Rossmann-fold domains"/>
    <property type="match status" value="1"/>
</dbReference>
<dbReference type="PRINTS" id="PR00080">
    <property type="entry name" value="SDRFAMILY"/>
</dbReference>
<keyword evidence="2 3" id="KW-0560">Oxidoreductase</keyword>